<feature type="binding site" evidence="1">
    <location>
        <position position="171"/>
    </location>
    <ligand>
        <name>S-adenosyl-L-methionine</name>
        <dbReference type="ChEBI" id="CHEBI:59789"/>
    </ligand>
</feature>
<dbReference type="PANTHER" id="PTHR36112">
    <property type="entry name" value="RIBOSOMAL RNA SMALL SUBUNIT METHYLTRANSFERASE J"/>
    <property type="match status" value="1"/>
</dbReference>
<comment type="similarity">
    <text evidence="1">Belongs to the methyltransferase superfamily. RsmJ family.</text>
</comment>
<dbReference type="Proteomes" id="UP000250086">
    <property type="component" value="Unassembled WGS sequence"/>
</dbReference>
<dbReference type="InterPro" id="IPR029063">
    <property type="entry name" value="SAM-dependent_MTases_sf"/>
</dbReference>
<dbReference type="EC" id="2.1.1.242" evidence="1"/>
<sequence length="254" mass="28788">MLDISVDTDSKTYTLYLKLKDTLELYQTTMATGEDLTLHFGDMVSLSYTKNNKIKPLYIDFTKDKMFYRLQHTSKNKEPLVRAVMTGLDDKALVIDATAGLGRDSMVLQRFGSRVLMFERNVVIYALLHDALDRARADESFMISMGTLPRLYNLGSIDGYAGDRPEVIYYDPMFPERKKSAMVKKDMQILKALIGADEDVEVFLKKSLTLARRRVVLKRPKTASLVSVDGIEPYSSTDGGNCRFDCYRAISSII</sequence>
<keyword evidence="1 2" id="KW-0489">Methyltransferase</keyword>
<dbReference type="Gene3D" id="3.40.50.150">
    <property type="entry name" value="Vaccinia Virus protein VP39"/>
    <property type="match status" value="1"/>
</dbReference>
<dbReference type="GO" id="GO:0005737">
    <property type="term" value="C:cytoplasm"/>
    <property type="evidence" value="ECO:0007669"/>
    <property type="project" value="UniProtKB-SubCell"/>
</dbReference>
<protein>
    <recommendedName>
        <fullName evidence="1">Ribosomal RNA small subunit methyltransferase J</fullName>
        <ecNumber evidence="1">2.1.1.242</ecNumber>
    </recommendedName>
    <alternativeName>
        <fullName evidence="1">16S rRNA m2G1516 methyltransferase</fullName>
    </alternativeName>
    <alternativeName>
        <fullName evidence="1">rRNA (guanine-N(2)-)-methyltransferase</fullName>
    </alternativeName>
</protein>
<accession>A0A2X0V5U5</accession>
<dbReference type="Pfam" id="PF04445">
    <property type="entry name" value="SAM_MT"/>
    <property type="match status" value="1"/>
</dbReference>
<keyword evidence="1" id="KW-0949">S-adenosyl-L-methionine</keyword>
<reference evidence="2 3" key="1">
    <citation type="submission" date="2018-06" db="EMBL/GenBank/DDBJ databases">
        <authorList>
            <consortium name="Pathogen Informatics"/>
            <person name="Doyle S."/>
        </authorList>
    </citation>
    <scope>NUCLEOTIDE SEQUENCE [LARGE SCALE GENOMIC DNA]</scope>
    <source>
        <strain evidence="2 3">NCTC13093</strain>
    </source>
</reference>
<organism evidence="2 3">
    <name type="scientific">Anaerobiospirillum thomasii</name>
    <dbReference type="NCBI Taxonomy" id="179995"/>
    <lineage>
        <taxon>Bacteria</taxon>
        <taxon>Pseudomonadati</taxon>
        <taxon>Pseudomonadota</taxon>
        <taxon>Gammaproteobacteria</taxon>
        <taxon>Aeromonadales</taxon>
        <taxon>Succinivibrionaceae</taxon>
        <taxon>Anaerobiospirillum</taxon>
    </lineage>
</organism>
<comment type="function">
    <text evidence="1">Specifically methylates the guanosine in position 1516 of 16S rRNA.</text>
</comment>
<dbReference type="HAMAP" id="MF_01523">
    <property type="entry name" value="16SrRNA_methyltr_J"/>
    <property type="match status" value="1"/>
</dbReference>
<comment type="catalytic activity">
    <reaction evidence="1">
        <text>guanosine(1516) in 16S rRNA + S-adenosyl-L-methionine = N(2)-methylguanosine(1516) in 16S rRNA + S-adenosyl-L-homocysteine + H(+)</text>
        <dbReference type="Rhea" id="RHEA:43220"/>
        <dbReference type="Rhea" id="RHEA-COMP:10412"/>
        <dbReference type="Rhea" id="RHEA-COMP:10413"/>
        <dbReference type="ChEBI" id="CHEBI:15378"/>
        <dbReference type="ChEBI" id="CHEBI:57856"/>
        <dbReference type="ChEBI" id="CHEBI:59789"/>
        <dbReference type="ChEBI" id="CHEBI:74269"/>
        <dbReference type="ChEBI" id="CHEBI:74481"/>
        <dbReference type="EC" id="2.1.1.242"/>
    </reaction>
</comment>
<comment type="caution">
    <text evidence="1">Lacks conserved residue(s) required for the propagation of feature annotation.</text>
</comment>
<keyword evidence="1 2" id="KW-0808">Transferase</keyword>
<dbReference type="SUPFAM" id="SSF53335">
    <property type="entry name" value="S-adenosyl-L-methionine-dependent methyltransferases"/>
    <property type="match status" value="1"/>
</dbReference>
<dbReference type="GO" id="GO:0008990">
    <property type="term" value="F:rRNA (guanine-N2-)-methyltransferase activity"/>
    <property type="evidence" value="ECO:0007669"/>
    <property type="project" value="UniProtKB-UniRule"/>
</dbReference>
<dbReference type="PANTHER" id="PTHR36112:SF1">
    <property type="entry name" value="RIBOSOMAL RNA SMALL SUBUNIT METHYLTRANSFERASE J"/>
    <property type="match status" value="1"/>
</dbReference>
<comment type="subcellular location">
    <subcellularLocation>
        <location evidence="1">Cytoplasm</location>
    </subcellularLocation>
</comment>
<feature type="binding site" evidence="1">
    <location>
        <begin position="103"/>
        <end position="104"/>
    </location>
    <ligand>
        <name>S-adenosyl-L-methionine</name>
        <dbReference type="ChEBI" id="CHEBI:59789"/>
    </ligand>
</feature>
<gene>
    <name evidence="1 2" type="primary">rsmJ</name>
    <name evidence="2" type="ORF">NCTC13093_00587</name>
</gene>
<evidence type="ECO:0000313" key="2">
    <source>
        <dbReference type="EMBL" id="SPT69223.1"/>
    </source>
</evidence>
<feature type="binding site" evidence="1">
    <location>
        <begin position="119"/>
        <end position="120"/>
    </location>
    <ligand>
        <name>S-adenosyl-L-methionine</name>
        <dbReference type="ChEBI" id="CHEBI:59789"/>
    </ligand>
</feature>
<evidence type="ECO:0000256" key="1">
    <source>
        <dbReference type="HAMAP-Rule" id="MF_01523"/>
    </source>
</evidence>
<evidence type="ECO:0000313" key="3">
    <source>
        <dbReference type="Proteomes" id="UP000250086"/>
    </source>
</evidence>
<keyword evidence="1" id="KW-0963">Cytoplasm</keyword>
<dbReference type="AlphaFoldDB" id="A0A2X0V5U5"/>
<name>A0A2X0V5U5_9GAMM</name>
<dbReference type="RefSeq" id="WP_113743408.1">
    <property type="nucleotide sequence ID" value="NZ_UAPV01000001.1"/>
</dbReference>
<dbReference type="InterPro" id="IPR007536">
    <property type="entry name" value="16SrRNA_methylTrfase_J"/>
</dbReference>
<keyword evidence="3" id="KW-1185">Reference proteome</keyword>
<keyword evidence="1" id="KW-0698">rRNA processing</keyword>
<dbReference type="EMBL" id="UAPV01000001">
    <property type="protein sequence ID" value="SPT69223.1"/>
    <property type="molecule type" value="Genomic_DNA"/>
</dbReference>
<proteinExistence type="inferred from homology"/>